<dbReference type="Gene3D" id="1.20.150.20">
    <property type="entry name" value="ATP synthase alpha/beta chain, C-terminal domain"/>
    <property type="match status" value="1"/>
</dbReference>
<comment type="function">
    <text evidence="12">Produces ATP from ADP in the presence of a proton gradient across the membrane. The alpha chain is a regulatory subunit.</text>
</comment>
<dbReference type="InterPro" id="IPR004100">
    <property type="entry name" value="ATPase_F1/V1/A1_a/bsu_N"/>
</dbReference>
<keyword evidence="4 12" id="KW-1003">Cell membrane</keyword>
<feature type="domain" description="ATPase F1/V1/A1 complex alpha/beta subunit N-terminal" evidence="15">
    <location>
        <begin position="28"/>
        <end position="92"/>
    </location>
</feature>
<evidence type="ECO:0000256" key="2">
    <source>
        <dbReference type="ARBA" id="ARBA00008936"/>
    </source>
</evidence>
<evidence type="ECO:0000259" key="13">
    <source>
        <dbReference type="Pfam" id="PF00006"/>
    </source>
</evidence>
<evidence type="ECO:0000313" key="28">
    <source>
        <dbReference type="Proteomes" id="UP000260664"/>
    </source>
</evidence>
<keyword evidence="3 12" id="KW-0813">Transport</keyword>
<feature type="binding site" evidence="12">
    <location>
        <begin position="170"/>
        <end position="177"/>
    </location>
    <ligand>
        <name>ATP</name>
        <dbReference type="ChEBI" id="CHEBI:30616"/>
    </ligand>
</feature>
<dbReference type="Proteomes" id="UP000260841">
    <property type="component" value="Unassembled WGS sequence"/>
</dbReference>
<dbReference type="EMBL" id="QSAJ01000016">
    <property type="protein sequence ID" value="RGW53377.1"/>
    <property type="molecule type" value="Genomic_DNA"/>
</dbReference>
<dbReference type="Gene3D" id="3.40.50.300">
    <property type="entry name" value="P-loop containing nucleotide triphosphate hydrolases"/>
    <property type="match status" value="1"/>
</dbReference>
<dbReference type="GO" id="GO:0016787">
    <property type="term" value="F:hydrolase activity"/>
    <property type="evidence" value="ECO:0007669"/>
    <property type="project" value="UniProtKB-KW"/>
</dbReference>
<evidence type="ECO:0000313" key="24">
    <source>
        <dbReference type="EMBL" id="RHB36226.1"/>
    </source>
</evidence>
<keyword evidence="12" id="KW-0375">Hydrogen ion transport</keyword>
<dbReference type="Proteomes" id="UP000284742">
    <property type="component" value="Unassembled WGS sequence"/>
</dbReference>
<comment type="caution">
    <text evidence="17">The sequence shown here is derived from an EMBL/GenBank/DDBJ whole genome shotgun (WGS) entry which is preliminary data.</text>
</comment>
<feature type="domain" description="ATPase F1/V1/A1 complex alpha/beta subunit nucleotide-binding" evidence="13">
    <location>
        <begin position="150"/>
        <end position="365"/>
    </location>
</feature>
<dbReference type="EMBL" id="QSFS01000007">
    <property type="protein sequence ID" value="RHA70532.1"/>
    <property type="molecule type" value="Genomic_DNA"/>
</dbReference>
<evidence type="ECO:0000256" key="6">
    <source>
        <dbReference type="ARBA" id="ARBA00022840"/>
    </source>
</evidence>
<dbReference type="InterPro" id="IPR020003">
    <property type="entry name" value="ATPase_a/bsu_AS"/>
</dbReference>
<dbReference type="Proteomes" id="UP000261208">
    <property type="component" value="Unassembled WGS sequence"/>
</dbReference>
<dbReference type="EMBL" id="QSHK01000004">
    <property type="protein sequence ID" value="RHC08169.1"/>
    <property type="molecule type" value="Genomic_DNA"/>
</dbReference>
<feature type="site" description="Required for activity" evidence="12">
    <location>
        <position position="363"/>
    </location>
</feature>
<comment type="catalytic activity">
    <reaction evidence="12">
        <text>ATP + H2O + 4 H(+)(in) = ADP + phosphate + 5 H(+)(out)</text>
        <dbReference type="Rhea" id="RHEA:57720"/>
        <dbReference type="ChEBI" id="CHEBI:15377"/>
        <dbReference type="ChEBI" id="CHEBI:15378"/>
        <dbReference type="ChEBI" id="CHEBI:30616"/>
        <dbReference type="ChEBI" id="CHEBI:43474"/>
        <dbReference type="ChEBI" id="CHEBI:456216"/>
        <dbReference type="EC" id="7.1.2.2"/>
    </reaction>
</comment>
<accession>A0A3E4MGW3</accession>
<dbReference type="Proteomes" id="UP000284962">
    <property type="component" value="Unassembled WGS sequence"/>
</dbReference>
<dbReference type="EMBL" id="QRHN01000009">
    <property type="protein sequence ID" value="RHF78796.1"/>
    <property type="molecule type" value="Genomic_DNA"/>
</dbReference>
<dbReference type="NCBIfam" id="NF009884">
    <property type="entry name" value="PRK13343.1"/>
    <property type="match status" value="1"/>
</dbReference>
<evidence type="ECO:0000256" key="8">
    <source>
        <dbReference type="ARBA" id="ARBA00023065"/>
    </source>
</evidence>
<keyword evidence="6 12" id="KW-0067">ATP-binding</keyword>
<evidence type="ECO:0000313" key="29">
    <source>
        <dbReference type="Proteomes" id="UP000260841"/>
    </source>
</evidence>
<evidence type="ECO:0000256" key="4">
    <source>
        <dbReference type="ARBA" id="ARBA00022475"/>
    </source>
</evidence>
<evidence type="ECO:0000256" key="9">
    <source>
        <dbReference type="ARBA" id="ARBA00023136"/>
    </source>
</evidence>
<dbReference type="FunFam" id="3.40.50.300:FF:000002">
    <property type="entry name" value="ATP synthase subunit alpha"/>
    <property type="match status" value="1"/>
</dbReference>
<keyword evidence="5 12" id="KW-0547">Nucleotide-binding</keyword>
<keyword evidence="11 12" id="KW-0066">ATP synthesis</keyword>
<dbReference type="GO" id="GO:0043531">
    <property type="term" value="F:ADP binding"/>
    <property type="evidence" value="ECO:0007669"/>
    <property type="project" value="TreeGrafter"/>
</dbReference>
<dbReference type="GO" id="GO:0045259">
    <property type="term" value="C:proton-transporting ATP synthase complex"/>
    <property type="evidence" value="ECO:0007669"/>
    <property type="project" value="UniProtKB-KW"/>
</dbReference>
<dbReference type="RefSeq" id="WP_117495525.1">
    <property type="nucleotide sequence ID" value="NZ_AP031430.1"/>
</dbReference>
<dbReference type="EMBL" id="QSGQ01000010">
    <property type="protein sequence ID" value="RHB36226.1"/>
    <property type="molecule type" value="Genomic_DNA"/>
</dbReference>
<dbReference type="SUPFAM" id="SSF52540">
    <property type="entry name" value="P-loop containing nucleoside triphosphate hydrolases"/>
    <property type="match status" value="1"/>
</dbReference>
<dbReference type="EMBL" id="QRUK01000014">
    <property type="protein sequence ID" value="RGR58622.1"/>
    <property type="molecule type" value="Genomic_DNA"/>
</dbReference>
<dbReference type="EMBL" id="QSOI01000015">
    <property type="protein sequence ID" value="RGI82298.1"/>
    <property type="molecule type" value="Genomic_DNA"/>
</dbReference>
<dbReference type="GO" id="GO:0046933">
    <property type="term" value="F:proton-transporting ATP synthase activity, rotational mechanism"/>
    <property type="evidence" value="ECO:0007669"/>
    <property type="project" value="UniProtKB-UniRule"/>
</dbReference>
<dbReference type="EC" id="7.1.2.2" evidence="12"/>
<dbReference type="CDD" id="cd18116">
    <property type="entry name" value="ATP-synt_F1_alpha_N"/>
    <property type="match status" value="1"/>
</dbReference>
<sequence length="502" mass="54203">MSSINSDEIISILKSEIENFDEISKDSEVGTVVTVGDGIATIYGIDHAMYGEIVTFENGLKGMVQDIQKDEIGCILFGSDTGIKEGTKVARTKKKAGIPVGDKFIGRVINALGAPIDGAGEIEADDYRPIENEAPGIIDRKSVSVPMETGILSIDSMFPIGRGQRELIIGDRQTGKTSIATDTILNQNGNGVICIYVAIGQKASTISKVVNTFKTSGAMDHTIVLASTASDCAPLQYIAPYAGTALAEYFMYKGKDVLIVYDDLSKHAVAYRALSLLLGRSPGREAYPGDVFYLHSRLLERSSRLSEEKGGGSITALPIIETQAGDVSAYIPTNVISITDGQIFLESSLFFSGMRPAVNVGLSVSRVGGDAQTKAMKKAAGSLRIDLAQYREMEVFTQFSSDLDDATKEQLEYGSGLMELLKQPLGKPMSLADKVITLCAARHKVMLGIPTAKVKGFQMDMLSYFASAHPEIAREIEETKDLSKELSQKIVEIAEEFKKSRC</sequence>
<evidence type="ECO:0000313" key="38">
    <source>
        <dbReference type="Proteomes" id="UP000285652"/>
    </source>
</evidence>
<dbReference type="InterPro" id="IPR033732">
    <property type="entry name" value="ATP_synth_F1_a_nt-bd_dom"/>
</dbReference>
<gene>
    <name evidence="12" type="primary">atpA</name>
    <name evidence="26" type="ORF">DW658_08090</name>
    <name evidence="25" type="ORF">DW860_07680</name>
    <name evidence="24" type="ORF">DW885_12980</name>
    <name evidence="23" type="ORF">DW924_08220</name>
    <name evidence="22" type="ORF">DW957_07365</name>
    <name evidence="21" type="ORF">DWV67_07795</name>
    <name evidence="20" type="ORF">DWX53_08565</name>
    <name evidence="19" type="ORF">DWY33_08675</name>
    <name evidence="27" type="ORF">DWZ24_02880</name>
    <name evidence="18" type="ORF">DXB36_05520</name>
    <name evidence="17" type="ORF">DXD10_06200</name>
    <name evidence="16" type="ORF">DXD84_11440</name>
</gene>
<name>A0A3E4MGW3_9FIRM</name>
<comment type="similarity">
    <text evidence="2 12">Belongs to the ATPase alpha/beta chains family.</text>
</comment>
<evidence type="ECO:0000313" key="31">
    <source>
        <dbReference type="Proteomes" id="UP000266376"/>
    </source>
</evidence>
<dbReference type="Pfam" id="PF00306">
    <property type="entry name" value="ATP-synt_ab_C"/>
    <property type="match status" value="1"/>
</dbReference>
<dbReference type="Proteomes" id="UP000285666">
    <property type="component" value="Unassembled WGS sequence"/>
</dbReference>
<dbReference type="AlphaFoldDB" id="A0A3E4MGW3"/>
<dbReference type="HAMAP" id="MF_01346">
    <property type="entry name" value="ATP_synth_alpha_bact"/>
    <property type="match status" value="1"/>
</dbReference>
<evidence type="ECO:0000313" key="37">
    <source>
        <dbReference type="Proteomes" id="UP000285642"/>
    </source>
</evidence>
<dbReference type="Proteomes" id="UP000260664">
    <property type="component" value="Unassembled WGS sequence"/>
</dbReference>
<evidence type="ECO:0000256" key="10">
    <source>
        <dbReference type="ARBA" id="ARBA00023196"/>
    </source>
</evidence>
<evidence type="ECO:0000313" key="36">
    <source>
        <dbReference type="Proteomes" id="UP000284962"/>
    </source>
</evidence>
<evidence type="ECO:0000259" key="14">
    <source>
        <dbReference type="Pfam" id="PF00306"/>
    </source>
</evidence>
<dbReference type="InterPro" id="IPR023366">
    <property type="entry name" value="ATP_synth_asu-like_sf"/>
</dbReference>
<keyword evidence="8 12" id="KW-0406">Ion transport</keyword>
<evidence type="ECO:0000256" key="7">
    <source>
        <dbReference type="ARBA" id="ARBA00022967"/>
    </source>
</evidence>
<dbReference type="PANTHER" id="PTHR48082:SF2">
    <property type="entry name" value="ATP SYNTHASE SUBUNIT ALPHA, MITOCHONDRIAL"/>
    <property type="match status" value="1"/>
</dbReference>
<dbReference type="InterPro" id="IPR038376">
    <property type="entry name" value="ATP_synth_asu_C_sf"/>
</dbReference>
<evidence type="ECO:0000256" key="5">
    <source>
        <dbReference type="ARBA" id="ARBA00022741"/>
    </source>
</evidence>
<dbReference type="SUPFAM" id="SSF50615">
    <property type="entry name" value="N-terminal domain of alpha and beta subunits of F1 ATP synthase"/>
    <property type="match status" value="1"/>
</dbReference>
<evidence type="ECO:0000313" key="22">
    <source>
        <dbReference type="EMBL" id="RHA00059.1"/>
    </source>
</evidence>
<dbReference type="PANTHER" id="PTHR48082">
    <property type="entry name" value="ATP SYNTHASE SUBUNIT ALPHA, MITOCHONDRIAL"/>
    <property type="match status" value="1"/>
</dbReference>
<keyword evidence="7 12" id="KW-1278">Translocase</keyword>
<dbReference type="Proteomes" id="UP000284883">
    <property type="component" value="Unassembled WGS sequence"/>
</dbReference>
<dbReference type="Proteomes" id="UP000285642">
    <property type="component" value="Unassembled WGS sequence"/>
</dbReference>
<dbReference type="EMBL" id="QSVB01000004">
    <property type="protein sequence ID" value="RGN92079.1"/>
    <property type="molecule type" value="Genomic_DNA"/>
</dbReference>
<evidence type="ECO:0000313" key="16">
    <source>
        <dbReference type="EMBL" id="RGI82298.1"/>
    </source>
</evidence>
<evidence type="ECO:0000256" key="3">
    <source>
        <dbReference type="ARBA" id="ARBA00022448"/>
    </source>
</evidence>
<dbReference type="NCBIfam" id="TIGR00962">
    <property type="entry name" value="atpA"/>
    <property type="match status" value="1"/>
</dbReference>
<dbReference type="PROSITE" id="PS00152">
    <property type="entry name" value="ATPASE_ALPHA_BETA"/>
    <property type="match status" value="1"/>
</dbReference>
<evidence type="ECO:0000313" key="25">
    <source>
        <dbReference type="EMBL" id="RHC08169.1"/>
    </source>
</evidence>
<comment type="subcellular location">
    <subcellularLocation>
        <location evidence="12">Cell membrane</location>
        <topology evidence="12">Peripheral membrane protein</topology>
    </subcellularLocation>
    <subcellularLocation>
        <location evidence="1">Membrane</location>
    </subcellularLocation>
</comment>
<dbReference type="Proteomes" id="UP000285652">
    <property type="component" value="Unassembled WGS sequence"/>
</dbReference>
<dbReference type="InterPro" id="IPR027417">
    <property type="entry name" value="P-loop_NTPase"/>
</dbReference>
<evidence type="ECO:0000313" key="23">
    <source>
        <dbReference type="EMBL" id="RHA70532.1"/>
    </source>
</evidence>
<dbReference type="EMBL" id="QRWH01000006">
    <property type="protein sequence ID" value="RGT09058.1"/>
    <property type="molecule type" value="Genomic_DNA"/>
</dbReference>
<evidence type="ECO:0000313" key="20">
    <source>
        <dbReference type="EMBL" id="RGT09058.1"/>
    </source>
</evidence>
<evidence type="ECO:0000256" key="1">
    <source>
        <dbReference type="ARBA" id="ARBA00004370"/>
    </source>
</evidence>
<keyword evidence="17" id="KW-0378">Hydrolase</keyword>
<feature type="domain" description="ATP synthase alpha subunit C-terminal" evidence="14">
    <location>
        <begin position="372"/>
        <end position="497"/>
    </location>
</feature>
<dbReference type="Gene3D" id="2.40.30.20">
    <property type="match status" value="1"/>
</dbReference>
<evidence type="ECO:0000256" key="11">
    <source>
        <dbReference type="ARBA" id="ARBA00023310"/>
    </source>
</evidence>
<evidence type="ECO:0000259" key="15">
    <source>
        <dbReference type="Pfam" id="PF02874"/>
    </source>
</evidence>
<evidence type="ECO:0000313" key="26">
    <source>
        <dbReference type="EMBL" id="RHF78796.1"/>
    </source>
</evidence>
<dbReference type="Proteomes" id="UP000283652">
    <property type="component" value="Unassembled WGS sequence"/>
</dbReference>
<dbReference type="FunFam" id="1.20.150.20:FF:000001">
    <property type="entry name" value="ATP synthase subunit alpha"/>
    <property type="match status" value="1"/>
</dbReference>
<dbReference type="InterPro" id="IPR036121">
    <property type="entry name" value="ATPase_F1/V1/A1_a/bsu_N_sf"/>
</dbReference>
<dbReference type="Proteomes" id="UP000266376">
    <property type="component" value="Unassembled WGS sequence"/>
</dbReference>
<dbReference type="InterPro" id="IPR000793">
    <property type="entry name" value="ATP_synth_asu_C"/>
</dbReference>
<evidence type="ECO:0000313" key="30">
    <source>
        <dbReference type="Proteomes" id="UP000261208"/>
    </source>
</evidence>
<dbReference type="InterPro" id="IPR000194">
    <property type="entry name" value="ATPase_F1/V1/A1_a/bsu_nucl-bd"/>
</dbReference>
<dbReference type="EMBL" id="QRQQ01000002">
    <property type="protein sequence ID" value="RHN18181.1"/>
    <property type="molecule type" value="Genomic_DNA"/>
</dbReference>
<evidence type="ECO:0000313" key="17">
    <source>
        <dbReference type="EMBL" id="RGK48897.1"/>
    </source>
</evidence>
<organism evidence="17 30">
    <name type="scientific">Dorea formicigenerans</name>
    <dbReference type="NCBI Taxonomy" id="39486"/>
    <lineage>
        <taxon>Bacteria</taxon>
        <taxon>Bacillati</taxon>
        <taxon>Bacillota</taxon>
        <taxon>Clostridia</taxon>
        <taxon>Lachnospirales</taxon>
        <taxon>Lachnospiraceae</taxon>
        <taxon>Dorea</taxon>
    </lineage>
</organism>
<dbReference type="InterPro" id="IPR005294">
    <property type="entry name" value="ATP_synth_F1_asu"/>
</dbReference>
<dbReference type="GO" id="GO:0005524">
    <property type="term" value="F:ATP binding"/>
    <property type="evidence" value="ECO:0007669"/>
    <property type="project" value="UniProtKB-UniRule"/>
</dbReference>
<dbReference type="Pfam" id="PF00006">
    <property type="entry name" value="ATP-synt_ab"/>
    <property type="match status" value="1"/>
</dbReference>
<dbReference type="Proteomes" id="UP000283630">
    <property type="component" value="Unassembled WGS sequence"/>
</dbReference>
<evidence type="ECO:0000256" key="12">
    <source>
        <dbReference type="HAMAP-Rule" id="MF_01346"/>
    </source>
</evidence>
<dbReference type="EMBL" id="QSQQ01000006">
    <property type="protein sequence ID" value="RGK48897.1"/>
    <property type="molecule type" value="Genomic_DNA"/>
</dbReference>
<reference evidence="28 29" key="1">
    <citation type="submission" date="2018-08" db="EMBL/GenBank/DDBJ databases">
        <title>A genome reference for cultivated species of the human gut microbiota.</title>
        <authorList>
            <person name="Zou Y."/>
            <person name="Xue W."/>
            <person name="Luo G."/>
        </authorList>
    </citation>
    <scope>NUCLEOTIDE SEQUENCE [LARGE SCALE GENOMIC DNA]</scope>
    <source>
        <strain evidence="21 31">AF12-11</strain>
        <strain evidence="20 32">AF19-4AC</strain>
        <strain evidence="19 33">AF25-11</strain>
        <strain evidence="27 38">AF31-13BH</strain>
        <strain evidence="26 39">AM23-7AC</strain>
        <strain evidence="25 34">AM37-5</strain>
        <strain evidence="24 35">AM40-15AC</strain>
        <strain evidence="23 37">AM42-8</strain>
        <strain evidence="22 36">AM46-16</strain>
        <strain evidence="18 29">OM03-2</strain>
        <strain evidence="17 30">TF11-11</strain>
        <strain evidence="16 28">TM09-19AC</strain>
    </source>
</reference>
<proteinExistence type="inferred from homology"/>
<dbReference type="CDD" id="cd18113">
    <property type="entry name" value="ATP-synt_F1_alpha_C"/>
    <property type="match status" value="1"/>
</dbReference>
<evidence type="ECO:0000313" key="35">
    <source>
        <dbReference type="Proteomes" id="UP000284883"/>
    </source>
</evidence>
<dbReference type="Pfam" id="PF02874">
    <property type="entry name" value="ATP-synt_ab_N"/>
    <property type="match status" value="1"/>
</dbReference>
<evidence type="ECO:0000313" key="18">
    <source>
        <dbReference type="EMBL" id="RGN92079.1"/>
    </source>
</evidence>
<keyword evidence="9 12" id="KW-0472">Membrane</keyword>
<evidence type="ECO:0000313" key="27">
    <source>
        <dbReference type="EMBL" id="RHN18181.1"/>
    </source>
</evidence>
<evidence type="ECO:0000313" key="39">
    <source>
        <dbReference type="Proteomes" id="UP000285666"/>
    </source>
</evidence>
<dbReference type="SUPFAM" id="SSF47917">
    <property type="entry name" value="C-terminal domain of alpha and beta subunits of F1 ATP synthase"/>
    <property type="match status" value="1"/>
</dbReference>
<keyword evidence="10 12" id="KW-0139">CF(1)</keyword>
<dbReference type="GO" id="GO:0005886">
    <property type="term" value="C:plasma membrane"/>
    <property type="evidence" value="ECO:0007669"/>
    <property type="project" value="UniProtKB-SubCell"/>
</dbReference>
<evidence type="ECO:0000313" key="32">
    <source>
        <dbReference type="Proteomes" id="UP000283630"/>
    </source>
</evidence>
<evidence type="ECO:0000313" key="21">
    <source>
        <dbReference type="EMBL" id="RGW53377.1"/>
    </source>
</evidence>
<protein>
    <recommendedName>
        <fullName evidence="12">ATP synthase subunit alpha</fullName>
        <ecNumber evidence="12">7.1.2.2</ecNumber>
    </recommendedName>
    <alternativeName>
        <fullName evidence="12">ATP synthase F1 sector subunit alpha</fullName>
    </alternativeName>
    <alternativeName>
        <fullName evidence="12">F-ATPase subunit alpha</fullName>
    </alternativeName>
</protein>
<evidence type="ECO:0000313" key="34">
    <source>
        <dbReference type="Proteomes" id="UP000284742"/>
    </source>
</evidence>
<dbReference type="EMBL" id="QSEW01000006">
    <property type="protein sequence ID" value="RHA00059.1"/>
    <property type="molecule type" value="Genomic_DNA"/>
</dbReference>
<evidence type="ECO:0000313" key="33">
    <source>
        <dbReference type="Proteomes" id="UP000283652"/>
    </source>
</evidence>
<evidence type="ECO:0000313" key="19">
    <source>
        <dbReference type="EMBL" id="RGR58622.1"/>
    </source>
</evidence>
<dbReference type="CDD" id="cd01132">
    <property type="entry name" value="F1-ATPase_alpha_CD"/>
    <property type="match status" value="1"/>
</dbReference>